<name>A0A1Y2HFD2_9FUNG</name>
<keyword evidence="2" id="KW-1185">Reference proteome</keyword>
<evidence type="ECO:0000313" key="2">
    <source>
        <dbReference type="Proteomes" id="UP000193411"/>
    </source>
</evidence>
<dbReference type="InterPro" id="IPR002110">
    <property type="entry name" value="Ankyrin_rpt"/>
</dbReference>
<evidence type="ECO:0000313" key="1">
    <source>
        <dbReference type="EMBL" id="ORZ33297.1"/>
    </source>
</evidence>
<dbReference type="EMBL" id="MCFL01000037">
    <property type="protein sequence ID" value="ORZ33297.1"/>
    <property type="molecule type" value="Genomic_DNA"/>
</dbReference>
<dbReference type="Proteomes" id="UP000193411">
    <property type="component" value="Unassembled WGS sequence"/>
</dbReference>
<gene>
    <name evidence="1" type="ORF">BCR44DRAFT_328971</name>
</gene>
<accession>A0A1Y2HFD2</accession>
<dbReference type="AlphaFoldDB" id="A0A1Y2HFD2"/>
<reference evidence="1 2" key="1">
    <citation type="submission" date="2016-07" db="EMBL/GenBank/DDBJ databases">
        <title>Pervasive Adenine N6-methylation of Active Genes in Fungi.</title>
        <authorList>
            <consortium name="DOE Joint Genome Institute"/>
            <person name="Mondo S.J."/>
            <person name="Dannebaum R.O."/>
            <person name="Kuo R.C."/>
            <person name="Labutti K."/>
            <person name="Haridas S."/>
            <person name="Kuo A."/>
            <person name="Salamov A."/>
            <person name="Ahrendt S.R."/>
            <person name="Lipzen A."/>
            <person name="Sullivan W."/>
            <person name="Andreopoulos W.B."/>
            <person name="Clum A."/>
            <person name="Lindquist E."/>
            <person name="Daum C."/>
            <person name="Ramamoorthy G.K."/>
            <person name="Gryganskyi A."/>
            <person name="Culley D."/>
            <person name="Magnuson J.K."/>
            <person name="James T.Y."/>
            <person name="O'Malley M.A."/>
            <person name="Stajich J.E."/>
            <person name="Spatafora J.W."/>
            <person name="Visel A."/>
            <person name="Grigoriev I.V."/>
        </authorList>
    </citation>
    <scope>NUCLEOTIDE SEQUENCE [LARGE SCALE GENOMIC DNA]</scope>
    <source>
        <strain evidence="1 2">PL171</strain>
    </source>
</reference>
<dbReference type="SUPFAM" id="SSF48403">
    <property type="entry name" value="Ankyrin repeat"/>
    <property type="match status" value="2"/>
</dbReference>
<dbReference type="InterPro" id="IPR052050">
    <property type="entry name" value="SecEffector_AnkRepeat"/>
</dbReference>
<comment type="caution">
    <text evidence="1">The sequence shown here is derived from an EMBL/GenBank/DDBJ whole genome shotgun (WGS) entry which is preliminary data.</text>
</comment>
<protein>
    <recommendedName>
        <fullName evidence="3">Ankyrin repeat-containing domain protein</fullName>
    </recommendedName>
</protein>
<proteinExistence type="predicted"/>
<sequence>MQSQCKQPEQFAPSFDLTMTTAADQPALPPPLTVDLAEPILAICVHLVAAASLWQPAAIYQPLAVLSRAAVPLVTKAALINLPDVDLTWATERGDVALLDFMLQWSTQPNGRPINYASASIAAIALECGKVNVLEWWLDMSGLIVHWDWNSRKLVKAFCGQDAMQWLKWWKTRGFPYLDEPAEFAHVIVQACRQGRMDVLDWLLENVGAKWIVQEADSDDAIKVAAEGGHVHVLDWWIAQSRAGLIAEPDLRFVFSAAVQGKQVEVLEWCKQHPQVIKGLQRERLHKVRPKSFDELVYPEAIRNGLAEWFSDFGLIPFVQELEEASVQACAKGDLELVKLLHTEQHLVGLRKELIEASMVSGNLELLDWIQSNIDSTALAFDHDLFAKASQVGNVAVLDWLVARGYKVPASKQSSHSELQTQEHHEPSPLGHILVQSEHIAVLDWLLASGCMEEVRDTDVGECLVIASKKGNVKVLDWFAHNFARPSSSLGSIGTLPVMYFVRALNKATKRCHLDVLDWWLNQLSAIVPKLPAIEGIKSYRLSHAFEAGRVDIIEWWLHKSGPLKSWLDADDDSHSYLRACKRNWSDDGELLDPIKDHTGRHAAQLAAVQVWMDAKQPMDLAKCIHTASIYGRIDLLDWLLKTAKLPIGLFVQAWTSSEYAEGSNGNGDDDDDDDVELDDASHAGSLLWWRANLAHVCRMPVNRGPYIDPLHAHILEHVLHNTSFALLDTVTASERGYLSVLEFRRNKGNLSVVDLDLCLIEASWQGMCHVLDWWKREMGTAMKCPQVIAHGEERISKRAKHWWAKSGLVSEKEIAQMKV</sequence>
<dbReference type="Pfam" id="PF13637">
    <property type="entry name" value="Ank_4"/>
    <property type="match status" value="1"/>
</dbReference>
<dbReference type="OrthoDB" id="107417at2759"/>
<organism evidence="1 2">
    <name type="scientific">Catenaria anguillulae PL171</name>
    <dbReference type="NCBI Taxonomy" id="765915"/>
    <lineage>
        <taxon>Eukaryota</taxon>
        <taxon>Fungi</taxon>
        <taxon>Fungi incertae sedis</taxon>
        <taxon>Blastocladiomycota</taxon>
        <taxon>Blastocladiomycetes</taxon>
        <taxon>Blastocladiales</taxon>
        <taxon>Catenariaceae</taxon>
        <taxon>Catenaria</taxon>
    </lineage>
</organism>
<dbReference type="PANTHER" id="PTHR46586">
    <property type="entry name" value="ANKYRIN REPEAT-CONTAINING PROTEIN"/>
    <property type="match status" value="1"/>
</dbReference>
<dbReference type="InterPro" id="IPR036770">
    <property type="entry name" value="Ankyrin_rpt-contain_sf"/>
</dbReference>
<dbReference type="Gene3D" id="1.25.40.20">
    <property type="entry name" value="Ankyrin repeat-containing domain"/>
    <property type="match status" value="2"/>
</dbReference>
<evidence type="ECO:0008006" key="3">
    <source>
        <dbReference type="Google" id="ProtNLM"/>
    </source>
</evidence>
<dbReference type="PANTHER" id="PTHR46586:SF3">
    <property type="entry name" value="ANKYRIN REPEAT-CONTAINING PROTEIN"/>
    <property type="match status" value="1"/>
</dbReference>